<comment type="similarity">
    <text evidence="1">Belongs to the gamma-glutamylcyclotransferase family.</text>
</comment>
<comment type="caution">
    <text evidence="5">The sequence shown here is derived from an EMBL/GenBank/DDBJ whole genome shotgun (WGS) entry which is preliminary data.</text>
</comment>
<dbReference type="SUPFAM" id="SSF110857">
    <property type="entry name" value="Gamma-glutamyl cyclotransferase-like"/>
    <property type="match status" value="1"/>
</dbReference>
<evidence type="ECO:0000313" key="5">
    <source>
        <dbReference type="EMBL" id="KAF5359892.1"/>
    </source>
</evidence>
<dbReference type="InterPro" id="IPR013024">
    <property type="entry name" value="GGCT-like"/>
</dbReference>
<name>A0A8H5G7N1_9AGAR</name>
<dbReference type="AlphaFoldDB" id="A0A8H5G7N1"/>
<dbReference type="Gene3D" id="3.10.490.10">
    <property type="entry name" value="Gamma-glutamyl cyclotransferase-like"/>
    <property type="match status" value="1"/>
</dbReference>
<keyword evidence="2" id="KW-0808">Transferase</keyword>
<dbReference type="EMBL" id="JAACJO010000004">
    <property type="protein sequence ID" value="KAF5359892.1"/>
    <property type="molecule type" value="Genomic_DNA"/>
</dbReference>
<dbReference type="PANTHER" id="PTHR31544:SF2">
    <property type="entry name" value="AIG2-LIKE PROTEIN D"/>
    <property type="match status" value="1"/>
</dbReference>
<evidence type="ECO:0000259" key="4">
    <source>
        <dbReference type="Pfam" id="PF06094"/>
    </source>
</evidence>
<accession>A0A8H5G7N1</accession>
<feature type="domain" description="Gamma-glutamylcyclotransferase AIG2-like" evidence="4">
    <location>
        <begin position="11"/>
        <end position="110"/>
    </location>
</feature>
<evidence type="ECO:0000313" key="6">
    <source>
        <dbReference type="Proteomes" id="UP000559027"/>
    </source>
</evidence>
<dbReference type="PANTHER" id="PTHR31544">
    <property type="entry name" value="AIG2-LIKE PROTEIN D"/>
    <property type="match status" value="1"/>
</dbReference>
<sequence length="206" mass="23242">MSKAAKTTNAFFYGTLMHPNILTRVIGNNGTHLEICPAVLKEFTRHKVKEEEYPGVVPVTQSQEKLLHGRKLSQEDTSVRGTLVTGLTAKDIRLLDFFEGTEYSRDPVKVYPLGPLASISTHLREFKDLVPAKPPPLPQESELAAAIDADTYVFLELDKLEAEPWDFANFVEHNAWKWYGAAADDNEYVAEVDRRRERGEHEMGSV</sequence>
<proteinExistence type="inferred from homology"/>
<dbReference type="Proteomes" id="UP000559027">
    <property type="component" value="Unassembled WGS sequence"/>
</dbReference>
<dbReference type="GO" id="GO:0016740">
    <property type="term" value="F:transferase activity"/>
    <property type="evidence" value="ECO:0007669"/>
    <property type="project" value="UniProtKB-KW"/>
</dbReference>
<evidence type="ECO:0000256" key="2">
    <source>
        <dbReference type="ARBA" id="ARBA00022679"/>
    </source>
</evidence>
<dbReference type="InterPro" id="IPR045038">
    <property type="entry name" value="AIG2-like"/>
</dbReference>
<evidence type="ECO:0000256" key="3">
    <source>
        <dbReference type="ARBA" id="ARBA00030602"/>
    </source>
</evidence>
<dbReference type="OrthoDB" id="1044435at2759"/>
<reference evidence="5 6" key="1">
    <citation type="journal article" date="2020" name="ISME J.">
        <title>Uncovering the hidden diversity of litter-decomposition mechanisms in mushroom-forming fungi.</title>
        <authorList>
            <person name="Floudas D."/>
            <person name="Bentzer J."/>
            <person name="Ahren D."/>
            <person name="Johansson T."/>
            <person name="Persson P."/>
            <person name="Tunlid A."/>
        </authorList>
    </citation>
    <scope>NUCLEOTIDE SEQUENCE [LARGE SCALE GENOMIC DNA]</scope>
    <source>
        <strain evidence="5 6">CBS 146.42</strain>
    </source>
</reference>
<gene>
    <name evidence="5" type="ORF">D9756_003424</name>
</gene>
<dbReference type="InterPro" id="IPR036568">
    <property type="entry name" value="GGCT-like_sf"/>
</dbReference>
<keyword evidence="6" id="KW-1185">Reference proteome</keyword>
<protein>
    <recommendedName>
        <fullName evidence="3">Putative gamma-glutamylcyclotransferase</fullName>
    </recommendedName>
</protein>
<dbReference type="Pfam" id="PF06094">
    <property type="entry name" value="GGACT"/>
    <property type="match status" value="1"/>
</dbReference>
<organism evidence="5 6">
    <name type="scientific">Leucocoprinus leucothites</name>
    <dbReference type="NCBI Taxonomy" id="201217"/>
    <lineage>
        <taxon>Eukaryota</taxon>
        <taxon>Fungi</taxon>
        <taxon>Dikarya</taxon>
        <taxon>Basidiomycota</taxon>
        <taxon>Agaricomycotina</taxon>
        <taxon>Agaricomycetes</taxon>
        <taxon>Agaricomycetidae</taxon>
        <taxon>Agaricales</taxon>
        <taxon>Agaricineae</taxon>
        <taxon>Agaricaceae</taxon>
        <taxon>Leucocoprinus</taxon>
    </lineage>
</organism>
<evidence type="ECO:0000256" key="1">
    <source>
        <dbReference type="ARBA" id="ARBA00008861"/>
    </source>
</evidence>
<dbReference type="CDD" id="cd06661">
    <property type="entry name" value="GGCT_like"/>
    <property type="match status" value="1"/>
</dbReference>
<dbReference type="InterPro" id="IPR009288">
    <property type="entry name" value="AIG2-like_dom"/>
</dbReference>